<evidence type="ECO:0000256" key="7">
    <source>
        <dbReference type="SAM" id="MobiDB-lite"/>
    </source>
</evidence>
<dbReference type="GO" id="GO:0005739">
    <property type="term" value="C:mitochondrion"/>
    <property type="evidence" value="ECO:0007669"/>
    <property type="project" value="UniProtKB-SubCell"/>
</dbReference>
<evidence type="ECO:0000313" key="8">
    <source>
        <dbReference type="EMBL" id="KAF6791364.1"/>
    </source>
</evidence>
<evidence type="ECO:0000313" key="9">
    <source>
        <dbReference type="Proteomes" id="UP000652219"/>
    </source>
</evidence>
<accession>A0A8H6MJ46</accession>
<evidence type="ECO:0000256" key="3">
    <source>
        <dbReference type="ARBA" id="ARBA00022980"/>
    </source>
</evidence>
<proteinExistence type="inferred from homology"/>
<evidence type="ECO:0000256" key="6">
    <source>
        <dbReference type="ARBA" id="ARBA00035183"/>
    </source>
</evidence>
<evidence type="ECO:0000256" key="1">
    <source>
        <dbReference type="ARBA" id="ARBA00004173"/>
    </source>
</evidence>
<dbReference type="GO" id="GO:1990904">
    <property type="term" value="C:ribonucleoprotein complex"/>
    <property type="evidence" value="ECO:0007669"/>
    <property type="project" value="UniProtKB-KW"/>
</dbReference>
<feature type="region of interest" description="Disordered" evidence="7">
    <location>
        <begin position="96"/>
        <end position="119"/>
    </location>
</feature>
<organism evidence="8 9">
    <name type="scientific">Colletotrichum sojae</name>
    <dbReference type="NCBI Taxonomy" id="2175907"/>
    <lineage>
        <taxon>Eukaryota</taxon>
        <taxon>Fungi</taxon>
        <taxon>Dikarya</taxon>
        <taxon>Ascomycota</taxon>
        <taxon>Pezizomycotina</taxon>
        <taxon>Sordariomycetes</taxon>
        <taxon>Hypocreomycetidae</taxon>
        <taxon>Glomerellales</taxon>
        <taxon>Glomerellaceae</taxon>
        <taxon>Colletotrichum</taxon>
        <taxon>Colletotrichum orchidearum species complex</taxon>
    </lineage>
</organism>
<dbReference type="EMBL" id="WIGN01000481">
    <property type="protein sequence ID" value="KAF6791364.1"/>
    <property type="molecule type" value="Genomic_DNA"/>
</dbReference>
<dbReference type="InterPro" id="IPR018305">
    <property type="entry name" value="Ribosomal_m50"/>
</dbReference>
<evidence type="ECO:0000256" key="5">
    <source>
        <dbReference type="ARBA" id="ARBA00023274"/>
    </source>
</evidence>
<dbReference type="Pfam" id="PF10501">
    <property type="entry name" value="Ribosomal_L50"/>
    <property type="match status" value="1"/>
</dbReference>
<reference evidence="8 9" key="1">
    <citation type="journal article" date="2020" name="Phytopathology">
        <title>Genome Sequence Resources of Colletotrichum truncatum, C. plurivorum, C. musicola, and C. sojae: Four Species Pathogenic to Soybean (Glycine max).</title>
        <authorList>
            <person name="Rogerio F."/>
            <person name="Boufleur T.R."/>
            <person name="Ciampi-Guillardi M."/>
            <person name="Sukno S.A."/>
            <person name="Thon M.R."/>
            <person name="Massola Junior N.S."/>
            <person name="Baroncelli R."/>
        </authorList>
    </citation>
    <scope>NUCLEOTIDE SEQUENCE [LARGE SCALE GENOMIC DNA]</scope>
    <source>
        <strain evidence="8 9">LFN0009</strain>
    </source>
</reference>
<gene>
    <name evidence="8" type="ORF">CSOJ01_14382</name>
</gene>
<keyword evidence="3" id="KW-0689">Ribosomal protein</keyword>
<comment type="caution">
    <text evidence="8">The sequence shown here is derived from an EMBL/GenBank/DDBJ whole genome shotgun (WGS) entry which is preliminary data.</text>
</comment>
<keyword evidence="5" id="KW-0687">Ribonucleoprotein</keyword>
<keyword evidence="9" id="KW-1185">Reference proteome</keyword>
<sequence>MRRISRLRPAAALAPQCSSCTAAPATLPISLRAAAAPLSTTSASSLDLRSLFGGKKKQDDDPTKIDPADADALHKAKQDRLAADLAEAEKELAEFNASQRAAAEDSTADAAAPTIRTQQPKARIIASRQRMKAPTPEEAKELGYEPANTADGLEEIGGVEGWWDRPGNWHSVNEVPPFSLRAPAERVTDGEVLGLLVRQALFEVLARSSARRDVKNSGRWLFDLEDLERARDMRVKIGEDGTPRLLDSQGKPALASFVRKAGGPGHSRPAASPGKITKFLRNMPAEDQWKEVSLQDPLFRFAVAKRLFHISGYRVHDAKLMQCQTAGELARAIAARPKPAKVAEAVRRDGALLRLPNLQVFDRRVTPIDKEKAVGRWKVIEAELEKRSLPVTGHKHLQKGVERKWILGKA</sequence>
<evidence type="ECO:0000256" key="2">
    <source>
        <dbReference type="ARBA" id="ARBA00008860"/>
    </source>
</evidence>
<dbReference type="GO" id="GO:0005840">
    <property type="term" value="C:ribosome"/>
    <property type="evidence" value="ECO:0007669"/>
    <property type="project" value="UniProtKB-KW"/>
</dbReference>
<comment type="similarity">
    <text evidence="2">Belongs to the mitochondrion-specific ribosomal protein mL50 family.</text>
</comment>
<comment type="subcellular location">
    <subcellularLocation>
        <location evidence="1">Mitochondrion</location>
    </subcellularLocation>
</comment>
<protein>
    <recommendedName>
        <fullName evidence="6">Large ribosomal subunit protein mL50</fullName>
    </recommendedName>
</protein>
<evidence type="ECO:0000256" key="4">
    <source>
        <dbReference type="ARBA" id="ARBA00023128"/>
    </source>
</evidence>
<dbReference type="AlphaFoldDB" id="A0A8H6MJ46"/>
<keyword evidence="4" id="KW-0496">Mitochondrion</keyword>
<dbReference type="Proteomes" id="UP000652219">
    <property type="component" value="Unassembled WGS sequence"/>
</dbReference>
<name>A0A8H6MJ46_9PEZI</name>